<reference evidence="3" key="2">
    <citation type="submission" date="2014-02" db="EMBL/GenBank/DDBJ databases">
        <title>Complete DNA sequence of /Kuraishia capsulata/ illustrates novel genomic features among budding yeasts (/Saccharomycotina/).</title>
        <authorList>
            <person name="Morales L."/>
            <person name="Noel B."/>
            <person name="Porcel B."/>
            <person name="Marcet-Houben M."/>
            <person name="Hullo M-F."/>
            <person name="Sacerdot C."/>
            <person name="Tekaia F."/>
            <person name="Leh-Louis V."/>
            <person name="Despons L."/>
            <person name="Khanna V."/>
            <person name="Aury J-M."/>
            <person name="Barbe V."/>
            <person name="Couloux A."/>
            <person name="Labadie K."/>
            <person name="Pelletier E."/>
            <person name="Souciet J-L."/>
            <person name="Boekhout T."/>
            <person name="Gabaldon T."/>
            <person name="Wincker P."/>
            <person name="Dujon B."/>
        </authorList>
    </citation>
    <scope>NUCLEOTIDE SEQUENCE</scope>
    <source>
        <strain evidence="3">CBS 1993</strain>
    </source>
</reference>
<dbReference type="EMBL" id="HG793126">
    <property type="protein sequence ID" value="CDK26170.1"/>
    <property type="molecule type" value="Genomic_DNA"/>
</dbReference>
<evidence type="ECO:0000259" key="2">
    <source>
        <dbReference type="Pfam" id="PF09949"/>
    </source>
</evidence>
<dbReference type="GO" id="GO:0030479">
    <property type="term" value="C:actin cortical patch"/>
    <property type="evidence" value="ECO:0007669"/>
    <property type="project" value="TreeGrafter"/>
</dbReference>
<dbReference type="GO" id="GO:0008195">
    <property type="term" value="F:phosphatidate phosphatase activity"/>
    <property type="evidence" value="ECO:0007669"/>
    <property type="project" value="InterPro"/>
</dbReference>
<dbReference type="InterPro" id="IPR036412">
    <property type="entry name" value="HAD-like_sf"/>
</dbReference>
<dbReference type="RefSeq" id="XP_022458178.1">
    <property type="nucleotide sequence ID" value="XM_022604392.1"/>
</dbReference>
<dbReference type="SUPFAM" id="SSF56784">
    <property type="entry name" value="HAD-like"/>
    <property type="match status" value="1"/>
</dbReference>
<accession>W6MVA4</accession>
<evidence type="ECO:0000256" key="1">
    <source>
        <dbReference type="SAM" id="MobiDB-lite"/>
    </source>
</evidence>
<dbReference type="STRING" id="1382522.W6MVA4"/>
<organism evidence="3 4">
    <name type="scientific">Kuraishia capsulata CBS 1993</name>
    <dbReference type="NCBI Taxonomy" id="1382522"/>
    <lineage>
        <taxon>Eukaryota</taxon>
        <taxon>Fungi</taxon>
        <taxon>Dikarya</taxon>
        <taxon>Ascomycota</taxon>
        <taxon>Saccharomycotina</taxon>
        <taxon>Pichiomycetes</taxon>
        <taxon>Pichiales</taxon>
        <taxon>Pichiaceae</taxon>
        <taxon>Kuraishia</taxon>
    </lineage>
</organism>
<evidence type="ECO:0000313" key="3">
    <source>
        <dbReference type="EMBL" id="CDK26170.1"/>
    </source>
</evidence>
<keyword evidence="4" id="KW-1185">Reference proteome</keyword>
<dbReference type="PANTHER" id="PTHR28208">
    <property type="entry name" value="PHOSPHATIDATE PHOSPHATASE APP1"/>
    <property type="match status" value="1"/>
</dbReference>
<protein>
    <recommendedName>
        <fullName evidence="2">Phosphatidate phosphatase APP1 catalytic domain-containing protein</fullName>
    </recommendedName>
</protein>
<name>W6MVA4_9ASCO</name>
<dbReference type="Pfam" id="PF09949">
    <property type="entry name" value="APP1_cat"/>
    <property type="match status" value="1"/>
</dbReference>
<dbReference type="OrthoDB" id="541883at2759"/>
<dbReference type="Proteomes" id="UP000019384">
    <property type="component" value="Unassembled WGS sequence"/>
</dbReference>
<gene>
    <name evidence="3" type="ORF">KUCA_T00002141001</name>
</gene>
<dbReference type="AlphaFoldDB" id="W6MVA4"/>
<evidence type="ECO:0000313" key="4">
    <source>
        <dbReference type="Proteomes" id="UP000019384"/>
    </source>
</evidence>
<reference evidence="3" key="1">
    <citation type="submission" date="2013-12" db="EMBL/GenBank/DDBJ databases">
        <authorList>
            <person name="Genoscope - CEA"/>
        </authorList>
    </citation>
    <scope>NUCLEOTIDE SEQUENCE</scope>
    <source>
        <strain evidence="3">CBS 1993</strain>
    </source>
</reference>
<sequence>MDNLVDPSRRQRLMDVVKNTKTTYLPSLVKTIGNFTAYPTSSACEPLPEDTQICIYNAFSVPSGDGYLTEVTAWVYAPGTMTRKNRVLLSLMNKFTKSDVGPATEAMLENQILEEADAPSLRRTGTSSSQSTASTTASTASLGSEILKARLSATFARQISSTQVRIVLGSESAIKEDLVEEVLISDAKGMIETKVKTPYKPSVVQLCCVELDTTAAFKDIMHISKKGISVITDIDDTVRITGVVGPKAEMLRNVFVKDYVDCAIPGVAQWFTKLADLGCGIHYVSNSPWQVYNVVCDFMAAVGLPHGTIHLRQYNGNMISSLLQPPHERKRVRLEKIVNDFPDRRFILVGDSGESDLEAYHGLALLYPEKIKAIYIRVIHGSFSSYDELKVLEDLHNMIDEREHRLSPEPVMIDDLIDLDKKVAPPPPSKPQFLRGTPVLQKPELPRRMPSPTMAPSVPALPPRRNFQQTEYENMMSEEELNDKKGEEWRERVRYLVDTLPAHIHFKLWTDVSDVLEDSLQIVE</sequence>
<dbReference type="InterPro" id="IPR019236">
    <property type="entry name" value="APP1_cat"/>
</dbReference>
<dbReference type="PANTHER" id="PTHR28208:SF3">
    <property type="entry name" value="PHOSPHATIDATE PHOSPHATASE APP1"/>
    <property type="match status" value="1"/>
</dbReference>
<feature type="compositionally biased region" description="Low complexity" evidence="1">
    <location>
        <begin position="121"/>
        <end position="136"/>
    </location>
</feature>
<dbReference type="HOGENOM" id="CLU_022324_0_0_1"/>
<feature type="domain" description="Phosphatidate phosphatase APP1 catalytic" evidence="2">
    <location>
        <begin position="228"/>
        <end position="377"/>
    </location>
</feature>
<dbReference type="InterPro" id="IPR052935">
    <property type="entry name" value="Mg2+_PAP"/>
</dbReference>
<feature type="region of interest" description="Disordered" evidence="1">
    <location>
        <begin position="442"/>
        <end position="464"/>
    </location>
</feature>
<dbReference type="GeneID" id="34519566"/>
<proteinExistence type="predicted"/>
<feature type="region of interest" description="Disordered" evidence="1">
    <location>
        <begin position="115"/>
        <end position="136"/>
    </location>
</feature>